<keyword evidence="3" id="KW-1185">Reference proteome</keyword>
<feature type="region of interest" description="Disordered" evidence="1">
    <location>
        <begin position="28"/>
        <end position="48"/>
    </location>
</feature>
<gene>
    <name evidence="2" type="ORF">GCM10022207_35710</name>
</gene>
<evidence type="ECO:0000313" key="2">
    <source>
        <dbReference type="EMBL" id="GAA3867884.1"/>
    </source>
</evidence>
<dbReference type="Proteomes" id="UP001501563">
    <property type="component" value="Unassembled WGS sequence"/>
</dbReference>
<evidence type="ECO:0000313" key="3">
    <source>
        <dbReference type="Proteomes" id="UP001501563"/>
    </source>
</evidence>
<reference evidence="3" key="1">
    <citation type="journal article" date="2019" name="Int. J. Syst. Evol. Microbiol.">
        <title>The Global Catalogue of Microorganisms (GCM) 10K type strain sequencing project: providing services to taxonomists for standard genome sequencing and annotation.</title>
        <authorList>
            <consortium name="The Broad Institute Genomics Platform"/>
            <consortium name="The Broad Institute Genome Sequencing Center for Infectious Disease"/>
            <person name="Wu L."/>
            <person name="Ma J."/>
        </authorList>
    </citation>
    <scope>NUCLEOTIDE SEQUENCE [LARGE SCALE GENOMIC DNA]</scope>
    <source>
        <strain evidence="3">JCM 16578</strain>
    </source>
</reference>
<accession>A0ABP7K949</accession>
<name>A0ABP7K949_9ACTN</name>
<proteinExistence type="predicted"/>
<sequence>MGSEPSRGGAHAFATASAPDISAEALATSEASAAAAVTPGTGDPPERLTAVTRCPRRAASAAIRLPTIPVAPNSTIFMSPSETRPR</sequence>
<protein>
    <submittedName>
        <fullName evidence="2">Uncharacterized protein</fullName>
    </submittedName>
</protein>
<comment type="caution">
    <text evidence="2">The sequence shown here is derived from an EMBL/GenBank/DDBJ whole genome shotgun (WGS) entry which is preliminary data.</text>
</comment>
<organism evidence="2 3">
    <name type="scientific">Streptomyces lannensis</name>
    <dbReference type="NCBI Taxonomy" id="766498"/>
    <lineage>
        <taxon>Bacteria</taxon>
        <taxon>Bacillati</taxon>
        <taxon>Actinomycetota</taxon>
        <taxon>Actinomycetes</taxon>
        <taxon>Kitasatosporales</taxon>
        <taxon>Streptomycetaceae</taxon>
        <taxon>Streptomyces</taxon>
    </lineage>
</organism>
<dbReference type="EMBL" id="BAAAZA010000008">
    <property type="protein sequence ID" value="GAA3867884.1"/>
    <property type="molecule type" value="Genomic_DNA"/>
</dbReference>
<evidence type="ECO:0000256" key="1">
    <source>
        <dbReference type="SAM" id="MobiDB-lite"/>
    </source>
</evidence>